<evidence type="ECO:0008006" key="3">
    <source>
        <dbReference type="Google" id="ProtNLM"/>
    </source>
</evidence>
<accession>A0ABN7ZHR6</accession>
<comment type="caution">
    <text evidence="1">The sequence shown here is derived from an EMBL/GenBank/DDBJ whole genome shotgun (WGS) entry which is preliminary data.</text>
</comment>
<proteinExistence type="predicted"/>
<dbReference type="RefSeq" id="WP_223994029.1">
    <property type="nucleotide sequence ID" value="NZ_CAJZAG010000012.1"/>
</dbReference>
<gene>
    <name evidence="1" type="ORF">LMG32289_05431</name>
</gene>
<dbReference type="Proteomes" id="UP000706525">
    <property type="component" value="Unassembled WGS sequence"/>
</dbReference>
<reference evidence="1 2" key="1">
    <citation type="submission" date="2021-08" db="EMBL/GenBank/DDBJ databases">
        <authorList>
            <person name="Peeters C."/>
        </authorList>
    </citation>
    <scope>NUCLEOTIDE SEQUENCE [LARGE SCALE GENOMIC DNA]</scope>
    <source>
        <strain evidence="1 2">LMG 32289</strain>
    </source>
</reference>
<protein>
    <recommendedName>
        <fullName evidence="3">PRTRC system protein E</fullName>
    </recommendedName>
</protein>
<dbReference type="EMBL" id="CAJZAG010000012">
    <property type="protein sequence ID" value="CAG9183820.1"/>
    <property type="molecule type" value="Genomic_DNA"/>
</dbReference>
<keyword evidence="2" id="KW-1185">Reference proteome</keyword>
<evidence type="ECO:0000313" key="2">
    <source>
        <dbReference type="Proteomes" id="UP000706525"/>
    </source>
</evidence>
<organism evidence="1 2">
    <name type="scientific">Cupriavidus pampae</name>
    <dbReference type="NCBI Taxonomy" id="659251"/>
    <lineage>
        <taxon>Bacteria</taxon>
        <taxon>Pseudomonadati</taxon>
        <taxon>Pseudomonadota</taxon>
        <taxon>Betaproteobacteria</taxon>
        <taxon>Burkholderiales</taxon>
        <taxon>Burkholderiaceae</taxon>
        <taxon>Cupriavidus</taxon>
    </lineage>
</organism>
<evidence type="ECO:0000313" key="1">
    <source>
        <dbReference type="EMBL" id="CAG9183820.1"/>
    </source>
</evidence>
<name>A0ABN7ZHR6_9BURK</name>
<sequence>MSIRRVSPAAPVTNADTGRYALCLPNDPLSLFDGPWAITGLKQSQTLPLVTLMPVEDLTENPDGPTSCSPGTVLFVVDTLAEVKQMLALNRSQVEQSETALRQIRDRVGAAVERTIREAVTMPGTMRTNNGSAATGKPAKTVKERLLDAETRANHWLADGNEAAERGDRVKAEACYAKAQYWTDRANLLAGRGDREPPKK</sequence>